<dbReference type="Gene3D" id="3.40.1550.20">
    <property type="entry name" value="Transcriptional regulator MraZ domain"/>
    <property type="match status" value="1"/>
</dbReference>
<evidence type="ECO:0000259" key="8">
    <source>
        <dbReference type="PROSITE" id="PS51740"/>
    </source>
</evidence>
<dbReference type="InterPro" id="IPR035644">
    <property type="entry name" value="MraZ_C"/>
</dbReference>
<dbReference type="OrthoDB" id="9807753at2"/>
<name>A0A5C1QLQ5_9SPIO</name>
<evidence type="ECO:0000256" key="3">
    <source>
        <dbReference type="ARBA" id="ARBA00022737"/>
    </source>
</evidence>
<evidence type="ECO:0000256" key="6">
    <source>
        <dbReference type="ARBA" id="ARBA00023163"/>
    </source>
</evidence>
<dbReference type="GO" id="GO:0003700">
    <property type="term" value="F:DNA-binding transcription factor activity"/>
    <property type="evidence" value="ECO:0007669"/>
    <property type="project" value="UniProtKB-UniRule"/>
</dbReference>
<dbReference type="PROSITE" id="PS51740">
    <property type="entry name" value="SPOVT_ABRB"/>
    <property type="match status" value="2"/>
</dbReference>
<evidence type="ECO:0000256" key="1">
    <source>
        <dbReference type="ARBA" id="ARBA00013860"/>
    </source>
</evidence>
<dbReference type="SUPFAM" id="SSF89447">
    <property type="entry name" value="AbrB/MazE/MraZ-like"/>
    <property type="match status" value="1"/>
</dbReference>
<sequence>MLTIQISMHIMELSGKKWGKVEIRGIRGQFSTTLDDKGRMMLPAKLRAQVPMDSLVLTKSVDRCLWLFPVDHWERLVQGLSEKKSLFNDQYQMIYRRLIAPAEEIPVDKSGRIKLFPALMKSVGLSRDCSLIGMDDHIEIWDERVYEEYEEACSQSVKEGWSNLSGMGDLGL</sequence>
<dbReference type="Proteomes" id="UP000324209">
    <property type="component" value="Chromosome"/>
</dbReference>
<dbReference type="GO" id="GO:0000976">
    <property type="term" value="F:transcription cis-regulatory region binding"/>
    <property type="evidence" value="ECO:0007669"/>
    <property type="project" value="TreeGrafter"/>
</dbReference>
<evidence type="ECO:0000256" key="5">
    <source>
        <dbReference type="ARBA" id="ARBA00023125"/>
    </source>
</evidence>
<dbReference type="CDD" id="cd16321">
    <property type="entry name" value="MraZ_C"/>
    <property type="match status" value="1"/>
</dbReference>
<feature type="domain" description="SpoVT-AbrB" evidence="8">
    <location>
        <begin position="29"/>
        <end position="72"/>
    </location>
</feature>
<organism evidence="9 10">
    <name type="scientific">Oceanispirochaeta crateris</name>
    <dbReference type="NCBI Taxonomy" id="2518645"/>
    <lineage>
        <taxon>Bacteria</taxon>
        <taxon>Pseudomonadati</taxon>
        <taxon>Spirochaetota</taxon>
        <taxon>Spirochaetia</taxon>
        <taxon>Spirochaetales</taxon>
        <taxon>Spirochaetaceae</taxon>
        <taxon>Oceanispirochaeta</taxon>
    </lineage>
</organism>
<dbReference type="AlphaFoldDB" id="A0A5C1QLQ5"/>
<dbReference type="PANTHER" id="PTHR34701">
    <property type="entry name" value="TRANSCRIPTIONAL REGULATOR MRAZ"/>
    <property type="match status" value="1"/>
</dbReference>
<dbReference type="EMBL" id="CP036150">
    <property type="protein sequence ID" value="QEN07910.1"/>
    <property type="molecule type" value="Genomic_DNA"/>
</dbReference>
<keyword evidence="6 7" id="KW-0804">Transcription</keyword>
<evidence type="ECO:0000256" key="2">
    <source>
        <dbReference type="ARBA" id="ARBA00022490"/>
    </source>
</evidence>
<dbReference type="InterPro" id="IPR020603">
    <property type="entry name" value="MraZ_dom"/>
</dbReference>
<evidence type="ECO:0000313" key="9">
    <source>
        <dbReference type="EMBL" id="QEN07910.1"/>
    </source>
</evidence>
<dbReference type="GO" id="GO:2000143">
    <property type="term" value="P:negative regulation of DNA-templated transcription initiation"/>
    <property type="evidence" value="ECO:0007669"/>
    <property type="project" value="TreeGrafter"/>
</dbReference>
<keyword evidence="3" id="KW-0677">Repeat</keyword>
<dbReference type="InterPro" id="IPR035642">
    <property type="entry name" value="MraZ_N"/>
</dbReference>
<evidence type="ECO:0000313" key="10">
    <source>
        <dbReference type="Proteomes" id="UP000324209"/>
    </source>
</evidence>
<reference evidence="9 10" key="1">
    <citation type="submission" date="2019-02" db="EMBL/GenBank/DDBJ databases">
        <title>Complete Genome Sequence and Methylome Analysis of free living Spirochaetas.</title>
        <authorList>
            <person name="Fomenkov A."/>
            <person name="Dubinina G."/>
            <person name="Leshcheva N."/>
            <person name="Mikheeva N."/>
            <person name="Grabovich M."/>
            <person name="Vincze T."/>
            <person name="Roberts R.J."/>
        </authorList>
    </citation>
    <scope>NUCLEOTIDE SEQUENCE [LARGE SCALE GENOMIC DNA]</scope>
    <source>
        <strain evidence="9 10">K2</strain>
    </source>
</reference>
<proteinExistence type="inferred from homology"/>
<dbReference type="NCBIfam" id="TIGR00242">
    <property type="entry name" value="division/cell wall cluster transcriptional repressor MraZ"/>
    <property type="match status" value="1"/>
</dbReference>
<keyword evidence="10" id="KW-1185">Reference proteome</keyword>
<dbReference type="GO" id="GO:0005737">
    <property type="term" value="C:cytoplasm"/>
    <property type="evidence" value="ECO:0007669"/>
    <property type="project" value="UniProtKB-UniRule"/>
</dbReference>
<dbReference type="PANTHER" id="PTHR34701:SF1">
    <property type="entry name" value="TRANSCRIPTIONAL REGULATOR MRAZ"/>
    <property type="match status" value="1"/>
</dbReference>
<dbReference type="KEGG" id="ock:EXM22_07875"/>
<keyword evidence="2 7" id="KW-0963">Cytoplasm</keyword>
<evidence type="ECO:0000256" key="7">
    <source>
        <dbReference type="HAMAP-Rule" id="MF_01008"/>
    </source>
</evidence>
<dbReference type="InterPro" id="IPR003444">
    <property type="entry name" value="MraZ"/>
</dbReference>
<gene>
    <name evidence="7 9" type="primary">mraZ</name>
    <name evidence="9" type="ORF">EXM22_07875</name>
</gene>
<keyword evidence="4 7" id="KW-0805">Transcription regulation</keyword>
<dbReference type="GO" id="GO:0009295">
    <property type="term" value="C:nucleoid"/>
    <property type="evidence" value="ECO:0007669"/>
    <property type="project" value="UniProtKB-SubCell"/>
</dbReference>
<keyword evidence="5 7" id="KW-0238">DNA-binding</keyword>
<dbReference type="InterPro" id="IPR037914">
    <property type="entry name" value="SpoVT-AbrB_sf"/>
</dbReference>
<accession>A0A5C1QLQ5</accession>
<comment type="subcellular location">
    <subcellularLocation>
        <location evidence="7">Cytoplasm</location>
        <location evidence="7">Nucleoid</location>
    </subcellularLocation>
</comment>
<dbReference type="InterPro" id="IPR038619">
    <property type="entry name" value="MraZ_sf"/>
</dbReference>
<protein>
    <recommendedName>
        <fullName evidence="1 7">Transcriptional regulator MraZ</fullName>
    </recommendedName>
</protein>
<comment type="subunit">
    <text evidence="7">Forms oligomers.</text>
</comment>
<evidence type="ECO:0000256" key="4">
    <source>
        <dbReference type="ARBA" id="ARBA00023015"/>
    </source>
</evidence>
<dbReference type="InterPro" id="IPR007159">
    <property type="entry name" value="SpoVT-AbrB_dom"/>
</dbReference>
<dbReference type="Pfam" id="PF02381">
    <property type="entry name" value="MraZ"/>
    <property type="match status" value="2"/>
</dbReference>
<comment type="similarity">
    <text evidence="7">Belongs to the MraZ family.</text>
</comment>
<dbReference type="CDD" id="cd16320">
    <property type="entry name" value="MraZ_N"/>
    <property type="match status" value="1"/>
</dbReference>
<feature type="domain" description="SpoVT-AbrB" evidence="8">
    <location>
        <begin position="102"/>
        <end position="145"/>
    </location>
</feature>
<dbReference type="HAMAP" id="MF_01008">
    <property type="entry name" value="MraZ"/>
    <property type="match status" value="1"/>
</dbReference>